<dbReference type="Proteomes" id="UP000230233">
    <property type="component" value="Chromosome X"/>
</dbReference>
<dbReference type="AlphaFoldDB" id="A0A2G5SY73"/>
<protein>
    <submittedName>
        <fullName evidence="1">Uncharacterized protein</fullName>
    </submittedName>
</protein>
<comment type="caution">
    <text evidence="1">The sequence shown here is derived from an EMBL/GenBank/DDBJ whole genome shotgun (WGS) entry which is preliminary data.</text>
</comment>
<dbReference type="EMBL" id="PDUG01000006">
    <property type="protein sequence ID" value="PIC19796.1"/>
    <property type="molecule type" value="Genomic_DNA"/>
</dbReference>
<keyword evidence="2" id="KW-1185">Reference proteome</keyword>
<organism evidence="1 2">
    <name type="scientific">Caenorhabditis nigoni</name>
    <dbReference type="NCBI Taxonomy" id="1611254"/>
    <lineage>
        <taxon>Eukaryota</taxon>
        <taxon>Metazoa</taxon>
        <taxon>Ecdysozoa</taxon>
        <taxon>Nematoda</taxon>
        <taxon>Chromadorea</taxon>
        <taxon>Rhabditida</taxon>
        <taxon>Rhabditina</taxon>
        <taxon>Rhabditomorpha</taxon>
        <taxon>Rhabditoidea</taxon>
        <taxon>Rhabditidae</taxon>
        <taxon>Peloderinae</taxon>
        <taxon>Caenorhabditis</taxon>
    </lineage>
</organism>
<evidence type="ECO:0000313" key="2">
    <source>
        <dbReference type="Proteomes" id="UP000230233"/>
    </source>
</evidence>
<gene>
    <name evidence="1" type="primary">Cnig_chr_X.g25205</name>
    <name evidence="1" type="ORF">B9Z55_025205</name>
</gene>
<evidence type="ECO:0000313" key="1">
    <source>
        <dbReference type="EMBL" id="PIC19796.1"/>
    </source>
</evidence>
<proteinExistence type="predicted"/>
<reference evidence="2" key="1">
    <citation type="submission" date="2017-10" db="EMBL/GenBank/DDBJ databases">
        <title>Rapid genome shrinkage in a self-fertile nematode reveals novel sperm competition proteins.</title>
        <authorList>
            <person name="Yin D."/>
            <person name="Schwarz E.M."/>
            <person name="Thomas C.G."/>
            <person name="Felde R.L."/>
            <person name="Korf I.F."/>
            <person name="Cutter A.D."/>
            <person name="Schartner C.M."/>
            <person name="Ralston E.J."/>
            <person name="Meyer B.J."/>
            <person name="Haag E.S."/>
        </authorList>
    </citation>
    <scope>NUCLEOTIDE SEQUENCE [LARGE SCALE GENOMIC DNA]</scope>
    <source>
        <strain evidence="2">JU1422</strain>
    </source>
</reference>
<name>A0A2G5SY73_9PELO</name>
<sequence length="93" mass="10083">MSAPLITVVLRGPNGEVTARKSSIRIGYPNACPCNSRVVVDGRWIRHSFGCPYPALNAVRRHVPPPATNTTPTATVECSCGDRTCRNDNNANY</sequence>
<accession>A0A2G5SY73</accession>